<dbReference type="AlphaFoldDB" id="A0A1J8P5A6"/>
<dbReference type="RefSeq" id="WP_420885938.1">
    <property type="nucleotide sequence ID" value="NZ_MIQH01000003.1"/>
</dbReference>
<gene>
    <name evidence="2" type="ORF">BGC33_07650</name>
</gene>
<dbReference type="InterPro" id="IPR016181">
    <property type="entry name" value="Acyl_CoA_acyltransferase"/>
</dbReference>
<protein>
    <submittedName>
        <fullName evidence="2">Uncharacterized protein</fullName>
    </submittedName>
</protein>
<sequence length="247" mass="28531">MKFKNIVVGFLKIWLLATLFYSGLLYAERYMFITLQDYSHTADEFRPYTFIEDPNTGNVVKVFDTENNFQFKTYSLDSEADMALFRTEVQPTLLEWSETIRPFQYRSALASRLSKSMLENVNKDLLKGSLSKEIHVTTYKGNIEGVSYTTNAEVERPEIDTLIANPKGLTTGQTTYPKGGGSALLDYELRQFKENGVEKVRLYSLDDDYYRGRGWQNEPKSESGFDPDLDPEFDSDYEFDVGHDFDY</sequence>
<evidence type="ECO:0000256" key="1">
    <source>
        <dbReference type="SAM" id="MobiDB-lite"/>
    </source>
</evidence>
<proteinExistence type="predicted"/>
<evidence type="ECO:0000313" key="2">
    <source>
        <dbReference type="EMBL" id="OJA03871.1"/>
    </source>
</evidence>
<reference evidence="3" key="1">
    <citation type="submission" date="2016-09" db="EMBL/GenBank/DDBJ databases">
        <title>Genome Sequence of Bathymodiolus thermophilus sulfur-oxidizing gill endosymbiont.</title>
        <authorList>
            <person name="Ponnudurai R."/>
            <person name="Kleiner M."/>
            <person name="Sayavedra L."/>
            <person name="Thuermer A."/>
            <person name="Felbeck H."/>
            <person name="Schlueter R."/>
            <person name="Schweder T."/>
            <person name="Markert S."/>
        </authorList>
    </citation>
    <scope>NUCLEOTIDE SEQUENCE [LARGE SCALE GENOMIC DNA]</scope>
    <source>
        <strain evidence="3">BAT/CrabSpa'14</strain>
    </source>
</reference>
<accession>A0A1J8P5A6</accession>
<dbReference type="EMBL" id="MIQH01000003">
    <property type="protein sequence ID" value="OJA03871.1"/>
    <property type="molecule type" value="Genomic_DNA"/>
</dbReference>
<feature type="non-terminal residue" evidence="2">
    <location>
        <position position="247"/>
    </location>
</feature>
<dbReference type="SUPFAM" id="SSF55729">
    <property type="entry name" value="Acyl-CoA N-acyltransferases (Nat)"/>
    <property type="match status" value="1"/>
</dbReference>
<feature type="region of interest" description="Disordered" evidence="1">
    <location>
        <begin position="213"/>
        <end position="247"/>
    </location>
</feature>
<organism evidence="2 3">
    <name type="scientific">Bathymodiolus thermophilus thioautotrophic gill symbiont</name>
    <dbReference type="NCBI Taxonomy" id="2360"/>
    <lineage>
        <taxon>Bacteria</taxon>
        <taxon>Pseudomonadati</taxon>
        <taxon>Pseudomonadota</taxon>
        <taxon>Gammaproteobacteria</taxon>
        <taxon>sulfur-oxidizing symbionts</taxon>
    </lineage>
</organism>
<evidence type="ECO:0000313" key="3">
    <source>
        <dbReference type="Proteomes" id="UP000182798"/>
    </source>
</evidence>
<comment type="caution">
    <text evidence="2">The sequence shown here is derived from an EMBL/GenBank/DDBJ whole genome shotgun (WGS) entry which is preliminary data.</text>
</comment>
<dbReference type="Proteomes" id="UP000182798">
    <property type="component" value="Unassembled WGS sequence"/>
</dbReference>
<feature type="compositionally biased region" description="Acidic residues" evidence="1">
    <location>
        <begin position="225"/>
        <end position="239"/>
    </location>
</feature>
<name>A0A1J8P5A6_9GAMM</name>